<dbReference type="InterPro" id="IPR017853">
    <property type="entry name" value="GH"/>
</dbReference>
<dbReference type="AlphaFoldDB" id="A0A423VMF2"/>
<evidence type="ECO:0000256" key="6">
    <source>
        <dbReference type="ARBA" id="ARBA00023136"/>
    </source>
</evidence>
<dbReference type="Gene3D" id="3.20.20.80">
    <property type="entry name" value="Glycosidases"/>
    <property type="match status" value="1"/>
</dbReference>
<dbReference type="EC" id="2.4.1.-" evidence="9"/>
<keyword evidence="6 9" id="KW-0472">Membrane</keyword>
<organism evidence="10 11">
    <name type="scientific">Cytospora schulzeri</name>
    <dbReference type="NCBI Taxonomy" id="448051"/>
    <lineage>
        <taxon>Eukaryota</taxon>
        <taxon>Fungi</taxon>
        <taxon>Dikarya</taxon>
        <taxon>Ascomycota</taxon>
        <taxon>Pezizomycotina</taxon>
        <taxon>Sordariomycetes</taxon>
        <taxon>Sordariomycetidae</taxon>
        <taxon>Diaporthales</taxon>
        <taxon>Cytosporaceae</taxon>
        <taxon>Cytospora</taxon>
    </lineage>
</organism>
<dbReference type="SUPFAM" id="SSF51445">
    <property type="entry name" value="(Trans)glycosidases"/>
    <property type="match status" value="1"/>
</dbReference>
<evidence type="ECO:0000256" key="8">
    <source>
        <dbReference type="ARBA" id="ARBA00023288"/>
    </source>
</evidence>
<evidence type="ECO:0000256" key="2">
    <source>
        <dbReference type="ARBA" id="ARBA00007528"/>
    </source>
</evidence>
<protein>
    <recommendedName>
        <fullName evidence="9">1,3-beta-glucanosyltransferase</fullName>
        <ecNumber evidence="9">2.4.1.-</ecNumber>
    </recommendedName>
</protein>
<dbReference type="GO" id="GO:0098552">
    <property type="term" value="C:side of membrane"/>
    <property type="evidence" value="ECO:0007669"/>
    <property type="project" value="UniProtKB-KW"/>
</dbReference>
<evidence type="ECO:0000313" key="11">
    <source>
        <dbReference type="Proteomes" id="UP000283895"/>
    </source>
</evidence>
<dbReference type="PANTHER" id="PTHR31468:SF5">
    <property type="entry name" value="1,3-BETA-GLUCANOSYLTRANSFERASE GAS5"/>
    <property type="match status" value="1"/>
</dbReference>
<evidence type="ECO:0000256" key="4">
    <source>
        <dbReference type="ARBA" id="ARBA00022679"/>
    </source>
</evidence>
<reference evidence="10 11" key="1">
    <citation type="submission" date="2015-09" db="EMBL/GenBank/DDBJ databases">
        <title>Host preference determinants of Valsa canker pathogens revealed by comparative genomics.</title>
        <authorList>
            <person name="Yin Z."/>
            <person name="Huang L."/>
        </authorList>
    </citation>
    <scope>NUCLEOTIDE SEQUENCE [LARGE SCALE GENOMIC DNA]</scope>
    <source>
        <strain evidence="10 11">03-1</strain>
    </source>
</reference>
<evidence type="ECO:0000256" key="7">
    <source>
        <dbReference type="ARBA" id="ARBA00023180"/>
    </source>
</evidence>
<comment type="subcellular location">
    <subcellularLocation>
        <location evidence="1 9">Cell membrane</location>
        <topology evidence="1 9">Lipid-anchor</topology>
        <topology evidence="1 9">GPI-anchor</topology>
    </subcellularLocation>
</comment>
<keyword evidence="11" id="KW-1185">Reference proteome</keyword>
<dbReference type="GO" id="GO:0071970">
    <property type="term" value="P:fungal-type cell wall (1-&gt;3)-beta-D-glucan biosynthetic process"/>
    <property type="evidence" value="ECO:0007669"/>
    <property type="project" value="TreeGrafter"/>
</dbReference>
<dbReference type="GO" id="GO:0005886">
    <property type="term" value="C:plasma membrane"/>
    <property type="evidence" value="ECO:0007669"/>
    <property type="project" value="UniProtKB-SubCell"/>
</dbReference>
<proteinExistence type="inferred from homology"/>
<keyword evidence="7" id="KW-0325">Glycoprotein</keyword>
<name>A0A423VMF2_9PEZI</name>
<dbReference type="Pfam" id="PF03198">
    <property type="entry name" value="Glyco_hydro_72"/>
    <property type="match status" value="1"/>
</dbReference>
<keyword evidence="4 9" id="KW-0808">Transferase</keyword>
<gene>
    <name evidence="10" type="ORF">VMCG_09307</name>
</gene>
<evidence type="ECO:0000256" key="1">
    <source>
        <dbReference type="ARBA" id="ARBA00004609"/>
    </source>
</evidence>
<evidence type="ECO:0000256" key="9">
    <source>
        <dbReference type="RuleBase" id="RU361209"/>
    </source>
</evidence>
<keyword evidence="5" id="KW-0732">Signal</keyword>
<dbReference type="Proteomes" id="UP000283895">
    <property type="component" value="Unassembled WGS sequence"/>
</dbReference>
<comment type="function">
    <text evidence="9">Splits internally a 1,3-beta-glucan molecule and transfers the newly generated reducing end (the donor) to the non-reducing end of another 1,3-beta-glucan molecule (the acceptor) forming a 1,3-beta linkage, resulting in the elongation of 1,3-beta-glucan chains in the cell wall.</text>
</comment>
<dbReference type="GO" id="GO:0031505">
    <property type="term" value="P:fungal-type cell wall organization"/>
    <property type="evidence" value="ECO:0007669"/>
    <property type="project" value="TreeGrafter"/>
</dbReference>
<comment type="caution">
    <text evidence="10">The sequence shown here is derived from an EMBL/GenBank/DDBJ whole genome shotgun (WGS) entry which is preliminary data.</text>
</comment>
<dbReference type="EMBL" id="LKEA01000051">
    <property type="protein sequence ID" value="ROV92208.1"/>
    <property type="molecule type" value="Genomic_DNA"/>
</dbReference>
<evidence type="ECO:0000256" key="3">
    <source>
        <dbReference type="ARBA" id="ARBA00022622"/>
    </source>
</evidence>
<evidence type="ECO:0000256" key="5">
    <source>
        <dbReference type="ARBA" id="ARBA00022729"/>
    </source>
</evidence>
<comment type="similarity">
    <text evidence="2 9">Belongs to the glycosyl hydrolase 72 family.</text>
</comment>
<keyword evidence="8 9" id="KW-0449">Lipoprotein</keyword>
<dbReference type="OrthoDB" id="1055148at2759"/>
<sequence length="350" mass="39447">MDDAQKTSGSATPIHVKGPYSWKGSQRFIIRGVVYRPHGCGPSDPLVDERLDDLQRNITLFKELGLNALFIYHVDCSRNHNGAMKLLADAGIYVLDHGVPSLLLTIAADCFATIDCVWQYTNTLGLIVANGALSTIYSTAIAPIILNVIRDVKRYMKTAGEVVSQRQLPVGYSASTSRLILRTTFNYFTAGKEDETVDFFCYANFNWCGQSTMQVSDYNQEPKTFANAHVPIFFSQYGCNLSTWGHRIFQETTAIHSPTMTLVFSGGIAYELYDSPDSRSGRRGHGLERLNQCKDSVVPEEMRSENLDSMEREFPPRSSHWKAMPYTMANWIEVRWVLEEKGLAGRWRPD</sequence>
<keyword evidence="3 9" id="KW-0336">GPI-anchor</keyword>
<dbReference type="PANTHER" id="PTHR31468">
    <property type="entry name" value="1,3-BETA-GLUCANOSYLTRANSFERASE GAS1"/>
    <property type="match status" value="1"/>
</dbReference>
<accession>A0A423VMF2</accession>
<dbReference type="InterPro" id="IPR004886">
    <property type="entry name" value="Glucanosyltransferase"/>
</dbReference>
<dbReference type="GO" id="GO:0042124">
    <property type="term" value="F:1,3-beta-glucanosyltransferase activity"/>
    <property type="evidence" value="ECO:0007669"/>
    <property type="project" value="TreeGrafter"/>
</dbReference>
<evidence type="ECO:0000313" key="10">
    <source>
        <dbReference type="EMBL" id="ROV92208.1"/>
    </source>
</evidence>